<organism evidence="1 2">
    <name type="scientific">Pseudomonas syringae</name>
    <dbReference type="NCBI Taxonomy" id="317"/>
    <lineage>
        <taxon>Bacteria</taxon>
        <taxon>Pseudomonadati</taxon>
        <taxon>Pseudomonadota</taxon>
        <taxon>Gammaproteobacteria</taxon>
        <taxon>Pseudomonadales</taxon>
        <taxon>Pseudomonadaceae</taxon>
        <taxon>Pseudomonas</taxon>
    </lineage>
</organism>
<proteinExistence type="predicted"/>
<dbReference type="AlphaFoldDB" id="A0A085V216"/>
<protein>
    <recommendedName>
        <fullName evidence="3">Delta-60 repeat protein</fullName>
    </recommendedName>
</protein>
<evidence type="ECO:0000313" key="2">
    <source>
        <dbReference type="Proteomes" id="UP000028643"/>
    </source>
</evidence>
<dbReference type="Gene3D" id="2.80.10.50">
    <property type="match status" value="2"/>
</dbReference>
<sequence length="449" mass="48221">MENINAYPRYAGQLDPAFAQQTDIPGWVDILRALDWPVGRDLFFSSITPTLDGYLYACGYFAETVSDPVEYFVARLQGDGQRDTSFGNDGVIRGTFPINFKMIIPTRLVVQDDGKILMQALGYAGNPELPDPVLLVARFLASGAADVEFGEQGLMRKDLPPGKPGFLRSFVGDLQQLPDGRILASTTGVRMAAQGPMESAIVYRLTAQGELDGSFNGNGIKDFAPPGASLRVSGFVAQPDGKVVLAGQVTHEGSDCASGMFVRLDEAGQLDETFGPLGSGYFEFSLDDYHLHINSIALSSDGSLVGVGAASAVNADQGLIDEGFIIGITAEGLSDVGFNNGTLLLTPINERYSVDWISAEFQRDGKLLVAGRSMRLAATHNSYVYIARFNSDGTADIHFGESETGRAETMVGGFNDIPLEMRQQADGKILVGLNASSLRKGTLLRYLNE</sequence>
<comment type="caution">
    <text evidence="1">The sequence shown here is derived from an EMBL/GenBank/DDBJ whole genome shotgun (WGS) entry which is preliminary data.</text>
</comment>
<dbReference type="SUPFAM" id="SSF63829">
    <property type="entry name" value="Calcium-dependent phosphotriesterase"/>
    <property type="match status" value="1"/>
</dbReference>
<dbReference type="Proteomes" id="UP000028643">
    <property type="component" value="Unassembled WGS sequence"/>
</dbReference>
<evidence type="ECO:0008006" key="3">
    <source>
        <dbReference type="Google" id="ProtNLM"/>
    </source>
</evidence>
<dbReference type="InterPro" id="IPR013431">
    <property type="entry name" value="Delta_60_rpt"/>
</dbReference>
<dbReference type="NCBIfam" id="TIGR02608">
    <property type="entry name" value="delta_60_rpt"/>
    <property type="match status" value="5"/>
</dbReference>
<gene>
    <name evidence="1" type="ORF">IV02_19260</name>
</gene>
<dbReference type="EMBL" id="JPQT01000117">
    <property type="protein sequence ID" value="KFE49479.1"/>
    <property type="molecule type" value="Genomic_DNA"/>
</dbReference>
<dbReference type="PATRIC" id="fig|317.174.peg.3937"/>
<dbReference type="Pfam" id="PF17164">
    <property type="entry name" value="DUF5122"/>
    <property type="match status" value="3"/>
</dbReference>
<name>A0A085V216_PSESX</name>
<accession>A0A085V216</accession>
<evidence type="ECO:0000313" key="1">
    <source>
        <dbReference type="EMBL" id="KFE49479.1"/>
    </source>
</evidence>
<reference evidence="1 2" key="1">
    <citation type="submission" date="2014-07" db="EMBL/GenBank/DDBJ databases">
        <title>Draft Genome Sequences of Environmental Pseudomonas syringae strains.</title>
        <authorList>
            <person name="Baltrus D.A."/>
            <person name="Berge O."/>
            <person name="Morris C."/>
        </authorList>
    </citation>
    <scope>NUCLEOTIDE SEQUENCE [LARGE SCALE GENOMIC DNA]</scope>
    <source>
        <strain evidence="1 2">CEB003</strain>
    </source>
</reference>